<proteinExistence type="predicted"/>
<organism evidence="3 4">
    <name type="scientific">Anopheles farauti</name>
    <dbReference type="NCBI Taxonomy" id="69004"/>
    <lineage>
        <taxon>Eukaryota</taxon>
        <taxon>Metazoa</taxon>
        <taxon>Ecdysozoa</taxon>
        <taxon>Arthropoda</taxon>
        <taxon>Hexapoda</taxon>
        <taxon>Insecta</taxon>
        <taxon>Pterygota</taxon>
        <taxon>Neoptera</taxon>
        <taxon>Endopterygota</taxon>
        <taxon>Diptera</taxon>
        <taxon>Nematocera</taxon>
        <taxon>Culicoidea</taxon>
        <taxon>Culicidae</taxon>
        <taxon>Anophelinae</taxon>
        <taxon>Anopheles</taxon>
    </lineage>
</organism>
<dbReference type="AlphaFoldDB" id="A0A182QLT8"/>
<evidence type="ECO:0000259" key="2">
    <source>
        <dbReference type="PROSITE" id="PS50041"/>
    </source>
</evidence>
<dbReference type="InterPro" id="IPR001304">
    <property type="entry name" value="C-type_lectin-like"/>
</dbReference>
<evidence type="ECO:0000313" key="3">
    <source>
        <dbReference type="EnsemblMetazoa" id="AFAF012789-PA"/>
    </source>
</evidence>
<feature type="domain" description="C-type lectin" evidence="2">
    <location>
        <begin position="80"/>
        <end position="169"/>
    </location>
</feature>
<feature type="signal peptide" evidence="1">
    <location>
        <begin position="1"/>
        <end position="22"/>
    </location>
</feature>
<evidence type="ECO:0000313" key="4">
    <source>
        <dbReference type="Proteomes" id="UP000075886"/>
    </source>
</evidence>
<dbReference type="CDD" id="cd00037">
    <property type="entry name" value="CLECT"/>
    <property type="match status" value="1"/>
</dbReference>
<dbReference type="EnsemblMetazoa" id="AFAF012789-RA">
    <property type="protein sequence ID" value="AFAF012789-PA"/>
    <property type="gene ID" value="AFAF012789"/>
</dbReference>
<dbReference type="SUPFAM" id="SSF56436">
    <property type="entry name" value="C-type lectin-like"/>
    <property type="match status" value="1"/>
</dbReference>
<name>A0A182QLT8_9DIPT</name>
<accession>A0A182QLT8</accession>
<dbReference type="Gene3D" id="3.10.100.10">
    <property type="entry name" value="Mannose-Binding Protein A, subunit A"/>
    <property type="match status" value="1"/>
</dbReference>
<reference evidence="3" key="2">
    <citation type="submission" date="2020-05" db="UniProtKB">
        <authorList>
            <consortium name="EnsemblMetazoa"/>
        </authorList>
    </citation>
    <scope>IDENTIFICATION</scope>
    <source>
        <strain evidence="3">FAR1</strain>
    </source>
</reference>
<feature type="chain" id="PRO_5008133048" description="C-type lectin domain-containing protein" evidence="1">
    <location>
        <begin position="23"/>
        <end position="184"/>
    </location>
</feature>
<reference evidence="4" key="1">
    <citation type="submission" date="2014-01" db="EMBL/GenBank/DDBJ databases">
        <title>The Genome Sequence of Anopheles farauti FAR1 (V2).</title>
        <authorList>
            <consortium name="The Broad Institute Genomics Platform"/>
            <person name="Neafsey D.E."/>
            <person name="Besansky N."/>
            <person name="Howell P."/>
            <person name="Walton C."/>
            <person name="Young S.K."/>
            <person name="Zeng Q."/>
            <person name="Gargeya S."/>
            <person name="Fitzgerald M."/>
            <person name="Haas B."/>
            <person name="Abouelleil A."/>
            <person name="Allen A.W."/>
            <person name="Alvarado L."/>
            <person name="Arachchi H.M."/>
            <person name="Berlin A.M."/>
            <person name="Chapman S.B."/>
            <person name="Gainer-Dewar J."/>
            <person name="Goldberg J."/>
            <person name="Griggs A."/>
            <person name="Gujja S."/>
            <person name="Hansen M."/>
            <person name="Howarth C."/>
            <person name="Imamovic A."/>
            <person name="Ireland A."/>
            <person name="Larimer J."/>
            <person name="McCowan C."/>
            <person name="Murphy C."/>
            <person name="Pearson M."/>
            <person name="Poon T.W."/>
            <person name="Priest M."/>
            <person name="Roberts A."/>
            <person name="Saif S."/>
            <person name="Shea T."/>
            <person name="Sisk P."/>
            <person name="Sykes S."/>
            <person name="Wortman J."/>
            <person name="Nusbaum C."/>
            <person name="Birren B."/>
        </authorList>
    </citation>
    <scope>NUCLEOTIDE SEQUENCE [LARGE SCALE GENOMIC DNA]</scope>
    <source>
        <strain evidence="4">FAR1</strain>
    </source>
</reference>
<dbReference type="Proteomes" id="UP000075886">
    <property type="component" value="Unassembled WGS sequence"/>
</dbReference>
<evidence type="ECO:0000256" key="1">
    <source>
        <dbReference type="SAM" id="SignalP"/>
    </source>
</evidence>
<protein>
    <recommendedName>
        <fullName evidence="2">C-type lectin domain-containing protein</fullName>
    </recommendedName>
</protein>
<dbReference type="EMBL" id="AXCN02001910">
    <property type="status" value="NOT_ANNOTATED_CDS"/>
    <property type="molecule type" value="Genomic_DNA"/>
</dbReference>
<dbReference type="STRING" id="69004.A0A182QLT8"/>
<dbReference type="PROSITE" id="PS50041">
    <property type="entry name" value="C_TYPE_LECTIN_2"/>
    <property type="match status" value="1"/>
</dbReference>
<dbReference type="VEuPathDB" id="VectorBase:AFAF012789"/>
<keyword evidence="4" id="KW-1185">Reference proteome</keyword>
<sequence length="184" mass="20200">MVPSKGVLAVLLLAVYVNLTLAVPADGKSLREQEESVVEQLDLKDTAVKSKGRPQGRFLEPAFFGVKKKKFTIGQYGVGTFFRAWRNCIDEGKSLATIESEQDQHKIDAMIAGTETDYWIGATNLGAPDYTLTWLTTDLAVEMAPSDLALDDTACISLGPSGEWKPNACFDSEIVFPYICEAHY</sequence>
<dbReference type="InterPro" id="IPR016186">
    <property type="entry name" value="C-type_lectin-like/link_sf"/>
</dbReference>
<dbReference type="Pfam" id="PF00059">
    <property type="entry name" value="Lectin_C"/>
    <property type="match status" value="1"/>
</dbReference>
<keyword evidence="1" id="KW-0732">Signal</keyword>
<dbReference type="InterPro" id="IPR016187">
    <property type="entry name" value="CTDL_fold"/>
</dbReference>